<evidence type="ECO:0000256" key="13">
    <source>
        <dbReference type="SAM" id="Phobius"/>
    </source>
</evidence>
<evidence type="ECO:0000256" key="8">
    <source>
        <dbReference type="ARBA" id="ARBA00022958"/>
    </source>
</evidence>
<keyword evidence="12" id="KW-0479">Metal-binding</keyword>
<dbReference type="EMBL" id="ACKS01000056">
    <property type="protein sequence ID" value="EFA44296.1"/>
    <property type="molecule type" value="Genomic_DNA"/>
</dbReference>
<keyword evidence="3" id="KW-0813">Transport</keyword>
<feature type="transmembrane region" description="Helical" evidence="13">
    <location>
        <begin position="183"/>
        <end position="202"/>
    </location>
</feature>
<evidence type="ECO:0000256" key="10">
    <source>
        <dbReference type="ARBA" id="ARBA00023065"/>
    </source>
</evidence>
<feature type="binding site" evidence="12">
    <location>
        <position position="317"/>
    </location>
    <ligand>
        <name>K(+)</name>
        <dbReference type="ChEBI" id="CHEBI:29103"/>
    </ligand>
</feature>
<evidence type="ECO:0000256" key="6">
    <source>
        <dbReference type="ARBA" id="ARBA00022538"/>
    </source>
</evidence>
<feature type="transmembrane region" description="Helical" evidence="13">
    <location>
        <begin position="7"/>
        <end position="32"/>
    </location>
</feature>
<keyword evidence="4" id="KW-1003">Cell membrane</keyword>
<reference evidence="14 15" key="1">
    <citation type="submission" date="2009-10" db="EMBL/GenBank/DDBJ databases">
        <authorList>
            <person name="Qin X."/>
            <person name="Bachman B."/>
            <person name="Battles P."/>
            <person name="Bell A."/>
            <person name="Bess C."/>
            <person name="Bickham C."/>
            <person name="Chaboub L."/>
            <person name="Chen D."/>
            <person name="Coyle M."/>
            <person name="Deiros D.R."/>
            <person name="Dinh H."/>
            <person name="Forbes L."/>
            <person name="Fowler G."/>
            <person name="Francisco L."/>
            <person name="Fu Q."/>
            <person name="Gubbala S."/>
            <person name="Hale W."/>
            <person name="Han Y."/>
            <person name="Hemphill L."/>
            <person name="Highlander S.K."/>
            <person name="Hirani K."/>
            <person name="Hogues M."/>
            <person name="Jackson L."/>
            <person name="Jakkamsetti A."/>
            <person name="Javaid M."/>
            <person name="Jiang H."/>
            <person name="Korchina V."/>
            <person name="Kovar C."/>
            <person name="Lara F."/>
            <person name="Lee S."/>
            <person name="Mata R."/>
            <person name="Mathew T."/>
            <person name="Moen C."/>
            <person name="Morales K."/>
            <person name="Munidasa M."/>
            <person name="Nazareth L."/>
            <person name="Ngo R."/>
            <person name="Nguyen L."/>
            <person name="Okwuonu G."/>
            <person name="Ongeri F."/>
            <person name="Patil S."/>
            <person name="Petrosino J."/>
            <person name="Pham C."/>
            <person name="Pham P."/>
            <person name="Pu L.-L."/>
            <person name="Puazo M."/>
            <person name="Raj R."/>
            <person name="Reid J."/>
            <person name="Rouhana J."/>
            <person name="Saada N."/>
            <person name="Shang Y."/>
            <person name="Simmons D."/>
            <person name="Thornton R."/>
            <person name="Warren J."/>
            <person name="Weissenberger G."/>
            <person name="Zhang J."/>
            <person name="Zhang L."/>
            <person name="Zhou C."/>
            <person name="Zhu D."/>
            <person name="Muzny D."/>
            <person name="Worley K."/>
            <person name="Gibbs R."/>
        </authorList>
    </citation>
    <scope>NUCLEOTIDE SEQUENCE [LARGE SCALE GENOMIC DNA]</scope>
    <source>
        <strain evidence="14 15">DSM 17361</strain>
    </source>
</reference>
<evidence type="ECO:0000256" key="9">
    <source>
        <dbReference type="ARBA" id="ARBA00022989"/>
    </source>
</evidence>
<dbReference type="InterPro" id="IPR003445">
    <property type="entry name" value="Cat_transpt"/>
</dbReference>
<feature type="binding site" evidence="12">
    <location>
        <position position="111"/>
    </location>
    <ligand>
        <name>K(+)</name>
        <dbReference type="ChEBI" id="CHEBI:29103"/>
    </ligand>
</feature>
<keyword evidence="10" id="KW-0406">Ion transport</keyword>
<feature type="binding site" evidence="12">
    <location>
        <position position="434"/>
    </location>
    <ligand>
        <name>K(+)</name>
        <dbReference type="ChEBI" id="CHEBI:29103"/>
    </ligand>
</feature>
<accession>D1PWG5</accession>
<name>D1PWG5_9BACT</name>
<dbReference type="GO" id="GO:0005886">
    <property type="term" value="C:plasma membrane"/>
    <property type="evidence" value="ECO:0007669"/>
    <property type="project" value="UniProtKB-SubCell"/>
</dbReference>
<evidence type="ECO:0000313" key="14">
    <source>
        <dbReference type="EMBL" id="EFA44296.1"/>
    </source>
</evidence>
<feature type="transmembrane region" description="Helical" evidence="13">
    <location>
        <begin position="464"/>
        <end position="482"/>
    </location>
</feature>
<evidence type="ECO:0000256" key="4">
    <source>
        <dbReference type="ARBA" id="ARBA00022475"/>
    </source>
</evidence>
<feature type="binding site" evidence="12">
    <location>
        <position position="220"/>
    </location>
    <ligand>
        <name>K(+)</name>
        <dbReference type="ChEBI" id="CHEBI:29103"/>
    </ligand>
</feature>
<feature type="transmembrane region" description="Helical" evidence="13">
    <location>
        <begin position="70"/>
        <end position="95"/>
    </location>
</feature>
<evidence type="ECO:0000256" key="3">
    <source>
        <dbReference type="ARBA" id="ARBA00022448"/>
    </source>
</evidence>
<evidence type="ECO:0000256" key="5">
    <source>
        <dbReference type="ARBA" id="ARBA00022519"/>
    </source>
</evidence>
<evidence type="ECO:0000256" key="7">
    <source>
        <dbReference type="ARBA" id="ARBA00022692"/>
    </source>
</evidence>
<feature type="transmembrane region" description="Helical" evidence="13">
    <location>
        <begin position="395"/>
        <end position="417"/>
    </location>
</feature>
<evidence type="ECO:0000313" key="15">
    <source>
        <dbReference type="Proteomes" id="UP000003160"/>
    </source>
</evidence>
<evidence type="ECO:0000256" key="2">
    <source>
        <dbReference type="ARBA" id="ARBA00009137"/>
    </source>
</evidence>
<keyword evidence="15" id="KW-1185">Reference proteome</keyword>
<dbReference type="HOGENOM" id="CLU_030708_0_2_10"/>
<dbReference type="GO" id="GO:0015379">
    <property type="term" value="F:potassium:chloride symporter activity"/>
    <property type="evidence" value="ECO:0007669"/>
    <property type="project" value="InterPro"/>
</dbReference>
<dbReference type="InterPro" id="IPR004772">
    <property type="entry name" value="TrkH"/>
</dbReference>
<evidence type="ECO:0000256" key="12">
    <source>
        <dbReference type="PIRSR" id="PIRSR006247-1"/>
    </source>
</evidence>
<comment type="subcellular location">
    <subcellularLocation>
        <location evidence="1">Cell inner membrane</location>
        <topology evidence="1">Multi-pass membrane protein</topology>
    </subcellularLocation>
</comment>
<dbReference type="RefSeq" id="WP_007173404.1">
    <property type="nucleotide sequence ID" value="NZ_GG704780.1"/>
</dbReference>
<keyword evidence="7 13" id="KW-0812">Transmembrane</keyword>
<keyword evidence="9 13" id="KW-1133">Transmembrane helix</keyword>
<evidence type="ECO:0000256" key="11">
    <source>
        <dbReference type="ARBA" id="ARBA00023136"/>
    </source>
</evidence>
<feature type="transmembrane region" description="Helical" evidence="13">
    <location>
        <begin position="273"/>
        <end position="293"/>
    </location>
</feature>
<feature type="binding site" evidence="12">
    <location>
        <position position="316"/>
    </location>
    <ligand>
        <name>K(+)</name>
        <dbReference type="ChEBI" id="CHEBI:29103"/>
    </ligand>
</feature>
<dbReference type="Pfam" id="PF02386">
    <property type="entry name" value="TrkH"/>
    <property type="match status" value="1"/>
</dbReference>
<protein>
    <submittedName>
        <fullName evidence="14">Potassium uptake protein, TrkH family</fullName>
    </submittedName>
</protein>
<dbReference type="Proteomes" id="UP000003160">
    <property type="component" value="Unassembled WGS sequence"/>
</dbReference>
<comment type="similarity">
    <text evidence="2">Belongs to the TrkH potassium transport family.</text>
</comment>
<sequence length="485" mass="54023">MINFRIIYKILGSLLFIEVALMLSCLGMALYFEEDDSLAFAISVIITLLGAILLRYAGRNAENRLSRRDSFLVVTLAWVTFSIFGTQPFLIGGYLHSFTDAFFETMSGFTTTGATIIDNVEALPHGILFWRSLTQWIGGLGIVFFTVALLPSLVGGSTRVFAAEATGPVKTKLHPKLSMGARWIWMVYLFITFSCMGSYMFFGMDWFQGINYAMTSSATGGFSIHNNSTEFFNSPAIEYTTTFFCFLSGVNFTLLYFSAAKFKFKELWRDSEFQFYCLVILGFTAFIMAELMLRNHYDIEHAFRSGLFQVVSFITTTGLFNDDAGQWPHVTWVVLSVCMFIGACSGSTSGGLKSVRAVMLAKIIRNELRQRLHPNAVLPLKVSGVNVTNAQRVSLLAFLITYLLLLLVVAFVMIAAGIDNTNAITICLSCMGNVGPTLGVEIGPTMAWNHLPDFAKWMCSTMMLVGRLEIFTVIVILTPSFWTRN</sequence>
<dbReference type="PIRSF" id="PIRSF006247">
    <property type="entry name" value="TrkH"/>
    <property type="match status" value="1"/>
</dbReference>
<keyword evidence="11 13" id="KW-0472">Membrane</keyword>
<dbReference type="PANTHER" id="PTHR32024:SF2">
    <property type="entry name" value="TRK SYSTEM POTASSIUM UPTAKE PROTEIN TRKG-RELATED"/>
    <property type="match status" value="1"/>
</dbReference>
<proteinExistence type="inferred from homology"/>
<feature type="transmembrane region" description="Helical" evidence="13">
    <location>
        <begin position="332"/>
        <end position="352"/>
    </location>
</feature>
<feature type="transmembrane region" description="Helical" evidence="13">
    <location>
        <begin position="136"/>
        <end position="162"/>
    </location>
</feature>
<gene>
    <name evidence="14" type="primary">trkH</name>
    <name evidence="14" type="ORF">HMPREF0645_1300</name>
</gene>
<feature type="transmembrane region" description="Helical" evidence="13">
    <location>
        <begin position="38"/>
        <end position="58"/>
    </location>
</feature>
<keyword evidence="8 12" id="KW-0630">Potassium</keyword>
<feature type="binding site" evidence="12">
    <location>
        <position position="433"/>
    </location>
    <ligand>
        <name>K(+)</name>
        <dbReference type="ChEBI" id="CHEBI:29103"/>
    </ligand>
</feature>
<comment type="caution">
    <text evidence="14">The sequence shown here is derived from an EMBL/GenBank/DDBJ whole genome shotgun (WGS) entry which is preliminary data.</text>
</comment>
<keyword evidence="6" id="KW-0633">Potassium transport</keyword>
<organism evidence="14 15">
    <name type="scientific">Hallella bergensis DSM 17361</name>
    <dbReference type="NCBI Taxonomy" id="585502"/>
    <lineage>
        <taxon>Bacteria</taxon>
        <taxon>Pseudomonadati</taxon>
        <taxon>Bacteroidota</taxon>
        <taxon>Bacteroidia</taxon>
        <taxon>Bacteroidales</taxon>
        <taxon>Prevotellaceae</taxon>
        <taxon>Hallella</taxon>
    </lineage>
</organism>
<keyword evidence="5" id="KW-0997">Cell inner membrane</keyword>
<evidence type="ECO:0000256" key="1">
    <source>
        <dbReference type="ARBA" id="ARBA00004429"/>
    </source>
</evidence>
<feature type="transmembrane region" description="Helical" evidence="13">
    <location>
        <begin position="423"/>
        <end position="443"/>
    </location>
</feature>
<dbReference type="eggNOG" id="COG0168">
    <property type="taxonomic scope" value="Bacteria"/>
</dbReference>
<dbReference type="GO" id="GO:0046872">
    <property type="term" value="F:metal ion binding"/>
    <property type="evidence" value="ECO:0007669"/>
    <property type="project" value="UniProtKB-KW"/>
</dbReference>
<feature type="binding site" evidence="12">
    <location>
        <position position="112"/>
    </location>
    <ligand>
        <name>K(+)</name>
        <dbReference type="ChEBI" id="CHEBI:29103"/>
    </ligand>
</feature>
<dbReference type="OrthoDB" id="9810952at2"/>
<dbReference type="AlphaFoldDB" id="D1PWG5"/>
<dbReference type="PANTHER" id="PTHR32024">
    <property type="entry name" value="TRK SYSTEM POTASSIUM UPTAKE PROTEIN TRKG-RELATED"/>
    <property type="match status" value="1"/>
</dbReference>